<dbReference type="AlphaFoldDB" id="A0A401QEH6"/>
<dbReference type="Gene3D" id="3.20.20.80">
    <property type="entry name" value="Glycosidases"/>
    <property type="match status" value="1"/>
</dbReference>
<dbReference type="EMBL" id="BFAA01043446">
    <property type="protein sequence ID" value="GCB83818.1"/>
    <property type="molecule type" value="Genomic_DNA"/>
</dbReference>
<feature type="domain" description="Glycoside hydrolase 35 catalytic" evidence="2">
    <location>
        <begin position="2"/>
        <end position="55"/>
    </location>
</feature>
<dbReference type="STRING" id="75743.A0A401QEH6"/>
<proteinExistence type="inferred from homology"/>
<dbReference type="PRINTS" id="PR00742">
    <property type="entry name" value="GLHYDRLASE35"/>
</dbReference>
<comment type="caution">
    <text evidence="3">The sequence shown here is derived from an EMBL/GenBank/DDBJ whole genome shotgun (WGS) entry which is preliminary data.</text>
</comment>
<evidence type="ECO:0000256" key="1">
    <source>
        <dbReference type="ARBA" id="ARBA00009809"/>
    </source>
</evidence>
<evidence type="ECO:0000259" key="2">
    <source>
        <dbReference type="Pfam" id="PF01301"/>
    </source>
</evidence>
<dbReference type="OrthoDB" id="1657402at2759"/>
<dbReference type="PANTHER" id="PTHR23421">
    <property type="entry name" value="BETA-GALACTOSIDASE RELATED"/>
    <property type="match status" value="1"/>
</dbReference>
<evidence type="ECO:0000313" key="3">
    <source>
        <dbReference type="EMBL" id="GCB83818.1"/>
    </source>
</evidence>
<dbReference type="Proteomes" id="UP000288216">
    <property type="component" value="Unassembled WGS sequence"/>
</dbReference>
<dbReference type="Pfam" id="PF01301">
    <property type="entry name" value="Glyco_hydro_35"/>
    <property type="match status" value="1"/>
</dbReference>
<feature type="non-terminal residue" evidence="3">
    <location>
        <position position="55"/>
    </location>
</feature>
<reference evidence="3 4" key="1">
    <citation type="journal article" date="2018" name="Nat. Ecol. Evol.">
        <title>Shark genomes provide insights into elasmobranch evolution and the origin of vertebrates.</title>
        <authorList>
            <person name="Hara Y"/>
            <person name="Yamaguchi K"/>
            <person name="Onimaru K"/>
            <person name="Kadota M"/>
            <person name="Koyanagi M"/>
            <person name="Keeley SD"/>
            <person name="Tatsumi K"/>
            <person name="Tanaka K"/>
            <person name="Motone F"/>
            <person name="Kageyama Y"/>
            <person name="Nozu R"/>
            <person name="Adachi N"/>
            <person name="Nishimura O"/>
            <person name="Nakagawa R"/>
            <person name="Tanegashima C"/>
            <person name="Kiyatake I"/>
            <person name="Matsumoto R"/>
            <person name="Murakumo K"/>
            <person name="Nishida K"/>
            <person name="Terakita A"/>
            <person name="Kuratani S"/>
            <person name="Sato K"/>
            <person name="Hyodo S Kuraku.S."/>
        </authorList>
    </citation>
    <scope>NUCLEOTIDE SEQUENCE [LARGE SCALE GENOMIC DNA]</scope>
</reference>
<sequence>MVNSEFYVGWLDYWGLEHSTVSIKNATKMLEELLQLGANVNMYMFEGGTNFGYWN</sequence>
<gene>
    <name evidence="3" type="ORF">scyTo_0024328</name>
</gene>
<dbReference type="InterPro" id="IPR031330">
    <property type="entry name" value="Gly_Hdrlase_35_cat"/>
</dbReference>
<dbReference type="InterPro" id="IPR017853">
    <property type="entry name" value="GH"/>
</dbReference>
<accession>A0A401QEH6</accession>
<dbReference type="GO" id="GO:0005975">
    <property type="term" value="P:carbohydrate metabolic process"/>
    <property type="evidence" value="ECO:0007669"/>
    <property type="project" value="InterPro"/>
</dbReference>
<dbReference type="GO" id="GO:0004553">
    <property type="term" value="F:hydrolase activity, hydrolyzing O-glycosyl compounds"/>
    <property type="evidence" value="ECO:0007669"/>
    <property type="project" value="InterPro"/>
</dbReference>
<comment type="similarity">
    <text evidence="1">Belongs to the glycosyl hydrolase 35 family.</text>
</comment>
<organism evidence="3 4">
    <name type="scientific">Scyliorhinus torazame</name>
    <name type="common">Cloudy catshark</name>
    <name type="synonym">Catulus torazame</name>
    <dbReference type="NCBI Taxonomy" id="75743"/>
    <lineage>
        <taxon>Eukaryota</taxon>
        <taxon>Metazoa</taxon>
        <taxon>Chordata</taxon>
        <taxon>Craniata</taxon>
        <taxon>Vertebrata</taxon>
        <taxon>Chondrichthyes</taxon>
        <taxon>Elasmobranchii</taxon>
        <taxon>Galeomorphii</taxon>
        <taxon>Galeoidea</taxon>
        <taxon>Carcharhiniformes</taxon>
        <taxon>Scyliorhinidae</taxon>
        <taxon>Scyliorhinus</taxon>
    </lineage>
</organism>
<dbReference type="SUPFAM" id="SSF51445">
    <property type="entry name" value="(Trans)glycosidases"/>
    <property type="match status" value="1"/>
</dbReference>
<evidence type="ECO:0000313" key="4">
    <source>
        <dbReference type="Proteomes" id="UP000288216"/>
    </source>
</evidence>
<protein>
    <recommendedName>
        <fullName evidence="2">Glycoside hydrolase 35 catalytic domain-containing protein</fullName>
    </recommendedName>
</protein>
<dbReference type="InterPro" id="IPR001944">
    <property type="entry name" value="Glycoside_Hdrlase_35"/>
</dbReference>
<keyword evidence="4" id="KW-1185">Reference proteome</keyword>
<name>A0A401QEH6_SCYTO</name>